<evidence type="ECO:0000256" key="1">
    <source>
        <dbReference type="SAM" id="Phobius"/>
    </source>
</evidence>
<feature type="chain" id="PRO_5038643819" description="Sulfite exporter TauE/SafE family protein" evidence="2">
    <location>
        <begin position="19"/>
        <end position="59"/>
    </location>
</feature>
<keyword evidence="1" id="KW-0472">Membrane</keyword>
<dbReference type="AlphaFoldDB" id="A0A7W3TBD3"/>
<gene>
    <name evidence="3" type="ORF">FNQ90_05260</name>
</gene>
<protein>
    <recommendedName>
        <fullName evidence="5">Sulfite exporter TauE/SafE family protein</fullName>
    </recommendedName>
</protein>
<proteinExistence type="predicted"/>
<feature type="signal peptide" evidence="2">
    <location>
        <begin position="1"/>
        <end position="18"/>
    </location>
</feature>
<reference evidence="4" key="1">
    <citation type="submission" date="2019-10" db="EMBL/GenBank/DDBJ databases">
        <title>Streptomyces sp. nov., a novel actinobacterium isolated from alkaline environment.</title>
        <authorList>
            <person name="Golinska P."/>
        </authorList>
    </citation>
    <scope>NUCLEOTIDE SEQUENCE [LARGE SCALE GENOMIC DNA]</scope>
    <source>
        <strain evidence="4">DSM 42118</strain>
    </source>
</reference>
<keyword evidence="1" id="KW-0812">Transmembrane</keyword>
<evidence type="ECO:0000313" key="3">
    <source>
        <dbReference type="EMBL" id="MBB0243530.1"/>
    </source>
</evidence>
<accession>A0A7W3TBD3</accession>
<feature type="transmembrane region" description="Helical" evidence="1">
    <location>
        <begin position="28"/>
        <end position="47"/>
    </location>
</feature>
<dbReference type="Proteomes" id="UP000538929">
    <property type="component" value="Unassembled WGS sequence"/>
</dbReference>
<keyword evidence="1" id="KW-1133">Transmembrane helix</keyword>
<organism evidence="3 4">
    <name type="scientific">Streptomyces alkaliphilus</name>
    <dbReference type="NCBI Taxonomy" id="1472722"/>
    <lineage>
        <taxon>Bacteria</taxon>
        <taxon>Bacillati</taxon>
        <taxon>Actinomycetota</taxon>
        <taxon>Actinomycetes</taxon>
        <taxon>Kitasatosporales</taxon>
        <taxon>Streptomycetaceae</taxon>
        <taxon>Streptomyces</taxon>
    </lineage>
</organism>
<name>A0A7W3TBD3_9ACTN</name>
<evidence type="ECO:0008006" key="5">
    <source>
        <dbReference type="Google" id="ProtNLM"/>
    </source>
</evidence>
<keyword evidence="4" id="KW-1185">Reference proteome</keyword>
<dbReference type="EMBL" id="VKHT01000088">
    <property type="protein sequence ID" value="MBB0243530.1"/>
    <property type="molecule type" value="Genomic_DNA"/>
</dbReference>
<evidence type="ECO:0000256" key="2">
    <source>
        <dbReference type="SAM" id="SignalP"/>
    </source>
</evidence>
<keyword evidence="2" id="KW-0732">Signal</keyword>
<sequence length="59" mass="5979">MWWALALGALWAFPTAAAAMVAALGAAAVMAAAQPVVLSFGAGLLVGPRLARRMRGWAA</sequence>
<comment type="caution">
    <text evidence="3">The sequence shown here is derived from an EMBL/GenBank/DDBJ whole genome shotgun (WGS) entry which is preliminary data.</text>
</comment>
<evidence type="ECO:0000313" key="4">
    <source>
        <dbReference type="Proteomes" id="UP000538929"/>
    </source>
</evidence>